<evidence type="ECO:0000256" key="5">
    <source>
        <dbReference type="ARBA" id="ARBA00041564"/>
    </source>
</evidence>
<dbReference type="NCBIfam" id="TIGR00543">
    <property type="entry name" value="isochor_syn"/>
    <property type="match status" value="1"/>
</dbReference>
<feature type="domain" description="Chorismate-utilising enzyme C-terminal" evidence="6">
    <location>
        <begin position="123"/>
        <end position="376"/>
    </location>
</feature>
<evidence type="ECO:0000256" key="1">
    <source>
        <dbReference type="ARBA" id="ARBA00000799"/>
    </source>
</evidence>
<dbReference type="RefSeq" id="WP_112137875.1">
    <property type="nucleotide sequence ID" value="NZ_CP016181.1"/>
</dbReference>
<reference evidence="7 8" key="1">
    <citation type="submission" date="2016-06" db="EMBL/GenBank/DDBJ databases">
        <title>The sequenced genome of the ice-adhering bacterium Marinomonas primoryensis, from Antarctica.</title>
        <authorList>
            <person name="Graham L."/>
            <person name="Vance T.D.R."/>
            <person name="Davies P.L."/>
        </authorList>
    </citation>
    <scope>NUCLEOTIDE SEQUENCE [LARGE SCALE GENOMIC DNA]</scope>
    <source>
        <strain evidence="7 8">AceL</strain>
    </source>
</reference>
<dbReference type="InterPro" id="IPR004561">
    <property type="entry name" value="IsoChor_synthase"/>
</dbReference>
<dbReference type="GO" id="GO:0009697">
    <property type="term" value="P:salicylic acid biosynthetic process"/>
    <property type="evidence" value="ECO:0007669"/>
    <property type="project" value="TreeGrafter"/>
</dbReference>
<evidence type="ECO:0000313" key="8">
    <source>
        <dbReference type="Proteomes" id="UP000249898"/>
    </source>
</evidence>
<comment type="catalytic activity">
    <reaction evidence="1">
        <text>chorismate = isochorismate</text>
        <dbReference type="Rhea" id="RHEA:18985"/>
        <dbReference type="ChEBI" id="CHEBI:29748"/>
        <dbReference type="ChEBI" id="CHEBI:29780"/>
        <dbReference type="EC" id="5.4.4.2"/>
    </reaction>
</comment>
<dbReference type="Proteomes" id="UP000249898">
    <property type="component" value="Chromosome"/>
</dbReference>
<dbReference type="EC" id="5.4.4.2" evidence="3"/>
<dbReference type="PANTHER" id="PTHR42839:SF2">
    <property type="entry name" value="ISOCHORISMATE SYNTHASE ENTC"/>
    <property type="match status" value="1"/>
</dbReference>
<proteinExistence type="inferred from homology"/>
<dbReference type="OrthoDB" id="9806579at2"/>
<keyword evidence="4" id="KW-0413">Isomerase</keyword>
<dbReference type="Gene3D" id="3.60.120.10">
    <property type="entry name" value="Anthranilate synthase"/>
    <property type="match status" value="1"/>
</dbReference>
<evidence type="ECO:0000256" key="2">
    <source>
        <dbReference type="ARBA" id="ARBA00005297"/>
    </source>
</evidence>
<evidence type="ECO:0000259" key="6">
    <source>
        <dbReference type="Pfam" id="PF00425"/>
    </source>
</evidence>
<sequence>MDVTFPDYAGALALDQSQNDLFLFNSNFNLVRANGVSQRLSTPILSSCFNQEVQALFEREKAKGIANPMIVGAIPFDMDQPTQLVAPRWSERVTPFNTGLSPFVDEDFVHQVTEQRFTPNQMPFLEMIEQALSAFKGENLKKVVLSKILDLTLDKMVDIPRLLANIMGQNPNAYHFSVPLENSVLIGASPELLIRKQANRVFSNPLAGSAKRLQKPDNDRQAGEALVKSVKDQYEHRLVVESIRSSLMPLVENIRIQPEPSLISTPTMWHLSTEIEATLLTDNTTSIFDLIKKMHPTPAMCGTPTQLAKKHIESLEPHQRGFFSGLVGWCDAQGNGEWAIAIRCAEVSGNKVKLFAGAGVVPDSSPESEWLETSAKMRTMINAFGIKESIL</sequence>
<gene>
    <name evidence="7" type="ORF">A8139_10195</name>
</gene>
<dbReference type="SUPFAM" id="SSF56322">
    <property type="entry name" value="ADC synthase"/>
    <property type="match status" value="1"/>
</dbReference>
<dbReference type="AlphaFoldDB" id="A0A2Z4PRW9"/>
<dbReference type="InterPro" id="IPR005801">
    <property type="entry name" value="ADC_synthase"/>
</dbReference>
<evidence type="ECO:0000256" key="4">
    <source>
        <dbReference type="ARBA" id="ARBA00023235"/>
    </source>
</evidence>
<dbReference type="GO" id="GO:0008909">
    <property type="term" value="F:isochorismate synthase activity"/>
    <property type="evidence" value="ECO:0007669"/>
    <property type="project" value="UniProtKB-EC"/>
</dbReference>
<accession>A0A2Z4PRW9</accession>
<dbReference type="PANTHER" id="PTHR42839">
    <property type="entry name" value="ISOCHORISMATE SYNTHASE ENTC"/>
    <property type="match status" value="1"/>
</dbReference>
<comment type="similarity">
    <text evidence="2">Belongs to the isochorismate synthase family.</text>
</comment>
<dbReference type="Pfam" id="PF00425">
    <property type="entry name" value="Chorismate_bind"/>
    <property type="match status" value="1"/>
</dbReference>
<evidence type="ECO:0000313" key="7">
    <source>
        <dbReference type="EMBL" id="AWY00331.1"/>
    </source>
</evidence>
<dbReference type="EMBL" id="CP016181">
    <property type="protein sequence ID" value="AWY00331.1"/>
    <property type="molecule type" value="Genomic_DNA"/>
</dbReference>
<organism evidence="7 8">
    <name type="scientific">Marinomonas primoryensis</name>
    <dbReference type="NCBI Taxonomy" id="178399"/>
    <lineage>
        <taxon>Bacteria</taxon>
        <taxon>Pseudomonadati</taxon>
        <taxon>Pseudomonadota</taxon>
        <taxon>Gammaproteobacteria</taxon>
        <taxon>Oceanospirillales</taxon>
        <taxon>Oceanospirillaceae</taxon>
        <taxon>Marinomonas</taxon>
    </lineage>
</organism>
<dbReference type="InterPro" id="IPR015890">
    <property type="entry name" value="Chorismate_C"/>
</dbReference>
<protein>
    <recommendedName>
        <fullName evidence="3">isochorismate synthase</fullName>
        <ecNumber evidence="3">5.4.4.2</ecNumber>
    </recommendedName>
    <alternativeName>
        <fullName evidence="5">Isochorismate mutase</fullName>
    </alternativeName>
</protein>
<name>A0A2Z4PRW9_9GAMM</name>
<evidence type="ECO:0000256" key="3">
    <source>
        <dbReference type="ARBA" id="ARBA00012824"/>
    </source>
</evidence>